<evidence type="ECO:0000313" key="2">
    <source>
        <dbReference type="EMBL" id="KYP37178.1"/>
    </source>
</evidence>
<evidence type="ECO:0000313" key="3">
    <source>
        <dbReference type="Proteomes" id="UP000075243"/>
    </source>
</evidence>
<dbReference type="Pfam" id="PF07727">
    <property type="entry name" value="RVT_2"/>
    <property type="match status" value="1"/>
</dbReference>
<reference evidence="2" key="1">
    <citation type="journal article" date="2012" name="Nat. Biotechnol.">
        <title>Draft genome sequence of pigeonpea (Cajanus cajan), an orphan legume crop of resource-poor farmers.</title>
        <authorList>
            <person name="Varshney R.K."/>
            <person name="Chen W."/>
            <person name="Li Y."/>
            <person name="Bharti A.K."/>
            <person name="Saxena R.K."/>
            <person name="Schlueter J.A."/>
            <person name="Donoghue M.T."/>
            <person name="Azam S."/>
            <person name="Fan G."/>
            <person name="Whaley A.M."/>
            <person name="Farmer A.D."/>
            <person name="Sheridan J."/>
            <person name="Iwata A."/>
            <person name="Tuteja R."/>
            <person name="Penmetsa R.V."/>
            <person name="Wu W."/>
            <person name="Upadhyaya H.D."/>
            <person name="Yang S.P."/>
            <person name="Shah T."/>
            <person name="Saxena K.B."/>
            <person name="Michael T."/>
            <person name="McCombie W.R."/>
            <person name="Yang B."/>
            <person name="Zhang G."/>
            <person name="Yang H."/>
            <person name="Wang J."/>
            <person name="Spillane C."/>
            <person name="Cook D.R."/>
            <person name="May G.D."/>
            <person name="Xu X."/>
            <person name="Jackson S.A."/>
        </authorList>
    </citation>
    <scope>NUCLEOTIDE SEQUENCE [LARGE SCALE GENOMIC DNA]</scope>
</reference>
<dbReference type="InterPro" id="IPR043502">
    <property type="entry name" value="DNA/RNA_pol_sf"/>
</dbReference>
<organism evidence="2 3">
    <name type="scientific">Cajanus cajan</name>
    <name type="common">Pigeon pea</name>
    <name type="synonym">Cajanus indicus</name>
    <dbReference type="NCBI Taxonomy" id="3821"/>
    <lineage>
        <taxon>Eukaryota</taxon>
        <taxon>Viridiplantae</taxon>
        <taxon>Streptophyta</taxon>
        <taxon>Embryophyta</taxon>
        <taxon>Tracheophyta</taxon>
        <taxon>Spermatophyta</taxon>
        <taxon>Magnoliopsida</taxon>
        <taxon>eudicotyledons</taxon>
        <taxon>Gunneridae</taxon>
        <taxon>Pentapetalae</taxon>
        <taxon>rosids</taxon>
        <taxon>fabids</taxon>
        <taxon>Fabales</taxon>
        <taxon>Fabaceae</taxon>
        <taxon>Papilionoideae</taxon>
        <taxon>50 kb inversion clade</taxon>
        <taxon>NPAAA clade</taxon>
        <taxon>indigoferoid/millettioid clade</taxon>
        <taxon>Phaseoleae</taxon>
        <taxon>Cajanus</taxon>
    </lineage>
</organism>
<feature type="domain" description="Reverse transcriptase Ty1/copia-type" evidence="1">
    <location>
        <begin position="1"/>
        <end position="122"/>
    </location>
</feature>
<dbReference type="EMBL" id="KQ484132">
    <property type="protein sequence ID" value="KYP37178.1"/>
    <property type="molecule type" value="Genomic_DNA"/>
</dbReference>
<dbReference type="InterPro" id="IPR013103">
    <property type="entry name" value="RVT_2"/>
</dbReference>
<dbReference type="AlphaFoldDB" id="A0A151R3J7"/>
<gene>
    <name evidence="2" type="ORF">KK1_041642</name>
</gene>
<protein>
    <submittedName>
        <fullName evidence="2">Copia protein</fullName>
    </submittedName>
</protein>
<keyword evidence="3" id="KW-1185">Reference proteome</keyword>
<accession>A0A151R3J7</accession>
<dbReference type="Proteomes" id="UP000075243">
    <property type="component" value="Unassembled WGS sequence"/>
</dbReference>
<evidence type="ECO:0000259" key="1">
    <source>
        <dbReference type="Pfam" id="PF07727"/>
    </source>
</evidence>
<proteinExistence type="predicted"/>
<dbReference type="Gramene" id="C.cajan_38453.t">
    <property type="protein sequence ID" value="C.cajan_38453.t.cds1"/>
    <property type="gene ID" value="C.cajan_38453"/>
</dbReference>
<dbReference type="SUPFAM" id="SSF56672">
    <property type="entry name" value="DNA/RNA polymerases"/>
    <property type="match status" value="1"/>
</dbReference>
<name>A0A151R3J7_CAJCA</name>
<sequence length="137" mass="15604">MDVHNAFLHGDLHEDVYMKLPPGFHTSQPNHVCKLKKSLYGLKQASRCWFAKLSSALINFGFRQSGCDHSLFTLLVHGVQMMVLVYVDDLIICGNDSAAIQPFKEYLMLSHKRLGTFKIFFGSKSCKDFKWNIFVSA</sequence>